<accession>A0A165SSN2</accession>
<dbReference type="AlphaFoldDB" id="A0A165SSN2"/>
<keyword evidence="3" id="KW-1185">Reference proteome</keyword>
<protein>
    <submittedName>
        <fullName evidence="2">Uncharacterized protein</fullName>
    </submittedName>
</protein>
<evidence type="ECO:0000256" key="1">
    <source>
        <dbReference type="SAM" id="MobiDB-lite"/>
    </source>
</evidence>
<dbReference type="OrthoDB" id="2770090at2759"/>
<dbReference type="Proteomes" id="UP000076727">
    <property type="component" value="Unassembled WGS sequence"/>
</dbReference>
<evidence type="ECO:0000313" key="2">
    <source>
        <dbReference type="EMBL" id="KZT72434.1"/>
    </source>
</evidence>
<dbReference type="EMBL" id="KV429041">
    <property type="protein sequence ID" value="KZT72434.1"/>
    <property type="molecule type" value="Genomic_DNA"/>
</dbReference>
<evidence type="ECO:0000313" key="3">
    <source>
        <dbReference type="Proteomes" id="UP000076727"/>
    </source>
</evidence>
<gene>
    <name evidence="2" type="ORF">DAEQUDRAFT_743803</name>
</gene>
<feature type="region of interest" description="Disordered" evidence="1">
    <location>
        <begin position="132"/>
        <end position="153"/>
    </location>
</feature>
<organism evidence="2 3">
    <name type="scientific">Daedalea quercina L-15889</name>
    <dbReference type="NCBI Taxonomy" id="1314783"/>
    <lineage>
        <taxon>Eukaryota</taxon>
        <taxon>Fungi</taxon>
        <taxon>Dikarya</taxon>
        <taxon>Basidiomycota</taxon>
        <taxon>Agaricomycotina</taxon>
        <taxon>Agaricomycetes</taxon>
        <taxon>Polyporales</taxon>
        <taxon>Fomitopsis</taxon>
    </lineage>
</organism>
<reference evidence="2 3" key="1">
    <citation type="journal article" date="2016" name="Mol. Biol. Evol.">
        <title>Comparative Genomics of Early-Diverging Mushroom-Forming Fungi Provides Insights into the Origins of Lignocellulose Decay Capabilities.</title>
        <authorList>
            <person name="Nagy L.G."/>
            <person name="Riley R."/>
            <person name="Tritt A."/>
            <person name="Adam C."/>
            <person name="Daum C."/>
            <person name="Floudas D."/>
            <person name="Sun H."/>
            <person name="Yadav J.S."/>
            <person name="Pangilinan J."/>
            <person name="Larsson K.H."/>
            <person name="Matsuura K."/>
            <person name="Barry K."/>
            <person name="Labutti K."/>
            <person name="Kuo R."/>
            <person name="Ohm R.A."/>
            <person name="Bhattacharya S.S."/>
            <person name="Shirouzu T."/>
            <person name="Yoshinaga Y."/>
            <person name="Martin F.M."/>
            <person name="Grigoriev I.V."/>
            <person name="Hibbett D.S."/>
        </authorList>
    </citation>
    <scope>NUCLEOTIDE SEQUENCE [LARGE SCALE GENOMIC DNA]</scope>
    <source>
        <strain evidence="2 3">L-15889</strain>
    </source>
</reference>
<proteinExistence type="predicted"/>
<sequence length="190" mass="21607">MTSSTRLPAEFTSLYRLFLRAIGASVMNKAYPTKRLRRIWRPSFDSAARVIHRLQGTSLDANERLTLQQWYSAWEARTDKTLTLLSISARSRGLAHRLTCNLGRLASSYDDTIMHGHPDDADNLPWKPDLSSDLYAPRDNSPPGYPLRGRNEDRDFRRKIGTEVWSAFGEVIRMAEGRDGVSLGRIASKR</sequence>
<name>A0A165SSN2_9APHY</name>